<organism evidence="4 5">
    <name type="scientific">Pirellulimonas nuda</name>
    <dbReference type="NCBI Taxonomy" id="2528009"/>
    <lineage>
        <taxon>Bacteria</taxon>
        <taxon>Pseudomonadati</taxon>
        <taxon>Planctomycetota</taxon>
        <taxon>Planctomycetia</taxon>
        <taxon>Pirellulales</taxon>
        <taxon>Lacipirellulaceae</taxon>
        <taxon>Pirellulimonas</taxon>
    </lineage>
</organism>
<feature type="domain" description="LamG-like jellyroll fold" evidence="3">
    <location>
        <begin position="94"/>
        <end position="230"/>
    </location>
</feature>
<reference evidence="4 5" key="1">
    <citation type="submission" date="2019-02" db="EMBL/GenBank/DDBJ databases">
        <title>Deep-cultivation of Planctomycetes and their phenomic and genomic characterization uncovers novel biology.</title>
        <authorList>
            <person name="Wiegand S."/>
            <person name="Jogler M."/>
            <person name="Boedeker C."/>
            <person name="Pinto D."/>
            <person name="Vollmers J."/>
            <person name="Rivas-Marin E."/>
            <person name="Kohn T."/>
            <person name="Peeters S.H."/>
            <person name="Heuer A."/>
            <person name="Rast P."/>
            <person name="Oberbeckmann S."/>
            <person name="Bunk B."/>
            <person name="Jeske O."/>
            <person name="Meyerdierks A."/>
            <person name="Storesund J.E."/>
            <person name="Kallscheuer N."/>
            <person name="Luecker S."/>
            <person name="Lage O.M."/>
            <person name="Pohl T."/>
            <person name="Merkel B.J."/>
            <person name="Hornburger P."/>
            <person name="Mueller R.-W."/>
            <person name="Bruemmer F."/>
            <person name="Labrenz M."/>
            <person name="Spormann A.M."/>
            <person name="Op den Camp H."/>
            <person name="Overmann J."/>
            <person name="Amann R."/>
            <person name="Jetten M.S.M."/>
            <person name="Mascher T."/>
            <person name="Medema M.H."/>
            <person name="Devos D.P."/>
            <person name="Kaster A.-K."/>
            <person name="Ovreas L."/>
            <person name="Rohde M."/>
            <person name="Galperin M.Y."/>
            <person name="Jogler C."/>
        </authorList>
    </citation>
    <scope>NUCLEOTIDE SEQUENCE [LARGE SCALE GENOMIC DNA]</scope>
    <source>
        <strain evidence="4 5">Pla175</strain>
    </source>
</reference>
<dbReference type="Pfam" id="PF13385">
    <property type="entry name" value="Laminin_G_3"/>
    <property type="match status" value="2"/>
</dbReference>
<keyword evidence="1" id="KW-0732">Signal</keyword>
<evidence type="ECO:0000259" key="3">
    <source>
        <dbReference type="SMART" id="SM00560"/>
    </source>
</evidence>
<protein>
    <submittedName>
        <fullName evidence="4">PEP-CTERM motif protein</fullName>
    </submittedName>
</protein>
<dbReference type="PROSITE" id="PS00018">
    <property type="entry name" value="EF_HAND_1"/>
    <property type="match status" value="1"/>
</dbReference>
<dbReference type="NCBIfam" id="TIGR02595">
    <property type="entry name" value="PEP_CTERM"/>
    <property type="match status" value="1"/>
</dbReference>
<dbReference type="InterPro" id="IPR006558">
    <property type="entry name" value="LamG-like"/>
</dbReference>
<dbReference type="InterPro" id="IPR013320">
    <property type="entry name" value="ConA-like_dom_sf"/>
</dbReference>
<evidence type="ECO:0000313" key="5">
    <source>
        <dbReference type="Proteomes" id="UP000317429"/>
    </source>
</evidence>
<evidence type="ECO:0000256" key="2">
    <source>
        <dbReference type="ARBA" id="ARBA00023157"/>
    </source>
</evidence>
<keyword evidence="5" id="KW-1185">Reference proteome</keyword>
<dbReference type="SMART" id="SM00560">
    <property type="entry name" value="LamGL"/>
    <property type="match status" value="1"/>
</dbReference>
<dbReference type="RefSeq" id="WP_145289397.1">
    <property type="nucleotide sequence ID" value="NZ_CP036291.1"/>
</dbReference>
<dbReference type="SUPFAM" id="SSF49899">
    <property type="entry name" value="Concanavalin A-like lectins/glucanases"/>
    <property type="match status" value="2"/>
</dbReference>
<evidence type="ECO:0000256" key="1">
    <source>
        <dbReference type="ARBA" id="ARBA00022729"/>
    </source>
</evidence>
<dbReference type="EMBL" id="CP036291">
    <property type="protein sequence ID" value="QDU90593.1"/>
    <property type="molecule type" value="Genomic_DNA"/>
</dbReference>
<dbReference type="Gene3D" id="2.60.120.200">
    <property type="match status" value="2"/>
</dbReference>
<dbReference type="Proteomes" id="UP000317429">
    <property type="component" value="Chromosome"/>
</dbReference>
<dbReference type="OrthoDB" id="9809583at2"/>
<dbReference type="Pfam" id="PF07589">
    <property type="entry name" value="PEP-CTERM"/>
    <property type="match status" value="1"/>
</dbReference>
<dbReference type="InterPro" id="IPR013424">
    <property type="entry name" value="Ice-binding_C"/>
</dbReference>
<sequence>MGSTATRHPLLVLGAACALLIYFQGAAQAVLVHHWTLDEDPVTGTAVDIAGASNGTIGSAVTSAPGIIGDAFQFTGGNPNSEVSIPAFSAAGLEQITVAFWMNPTANTTTTGFKRVISAADGFEIIIQQNTGQLGNNLYTNGSAYPLTPDPVVENQWIHVAMTSNLDGSGAGPQQIYVNGQLVADTPPLAKDAFAGGELKFGHRPGVGDNQRYTGLLDDIRIYNEVLSAQDIMDLAAVGLPDPLTLVVNTTTGAVSIKNGNTVALNPIGLGFYKIDSAAGGLKTDDASWNSLADQGIDAGGSALGDFNGDSSVDAADYTVWRDNLGQTEGDLLGGNGNGGTVDATDYELWKTHFGESGGGGGPGSGWDESGGSNAMQLIELRLAGASSIEAGQSLSLGQAYNTSIADMNLSFSYSGASGAMINGLVEYVAGPATAGVATPEPGSLALLLLAAPLLAVRRKKLAAALAFCLAPLLLAGQAQAVEVHRYTFNDGTANDSIGGATFNGVLVNPQGINRFAAGQLNLTGNNGAFNSAIAAGQDYTLSTARGAYVDLPNNMIRDAVVLPDGTAGNQAGAVSFETWYTVDTIRTSARVYHFGNQNGGAEDSATVGTGGTGTSDIGLEPSGNNMDVLRVQSRFNQTAAVATILDAPAPSPPGVQQHVVVTYDHDDLSAGPNGTTKVYINGALEMTGLIPGDPATGGLFLDAFESAGDINNWLGRSMFNNNPLLDAAINEFRVYDHAMTLAQVQSSNTAGPTLAGTPKAPTLFVDRATGGVTLVNEEASAFEVTSYTISSAAGSLNPAGWTSIHDSSASWTEQSNTRLKLMESETGAGTAGNLAPGVPLSLGAAYQKSPFQDLTFDYKLSDGTMGAGFVKYTGAGIGRSDLNADGSLTIADWEIFLANNYTSLTGLSATAAYLKGDLDFDLDNDFDDYRLFQADYDAANGVGAFAALGASVPEPSSIVLAALALGLVARRQGWRRAQA</sequence>
<evidence type="ECO:0000313" key="4">
    <source>
        <dbReference type="EMBL" id="QDU90593.1"/>
    </source>
</evidence>
<name>A0A518DGJ1_9BACT</name>
<dbReference type="KEGG" id="pnd:Pla175_40000"/>
<proteinExistence type="predicted"/>
<accession>A0A518DGJ1</accession>
<dbReference type="AlphaFoldDB" id="A0A518DGJ1"/>
<dbReference type="InterPro" id="IPR018247">
    <property type="entry name" value="EF_Hand_1_Ca_BS"/>
</dbReference>
<gene>
    <name evidence="4" type="ORF">Pla175_40000</name>
</gene>
<keyword evidence="2" id="KW-1015">Disulfide bond</keyword>